<proteinExistence type="predicted"/>
<protein>
    <recommendedName>
        <fullName evidence="3">DUF3461 domain-containing protein</fullName>
    </recommendedName>
</protein>
<sequence>MSEFPTLAAMGIENVHAIARFKLCHATAEDELKIYFRPVQEGCQPDSLKFAFSHQGDNSKLEQALSELNRLLAETQSATDAKTAIAENLASLELVMQAKMEEIRERLAKL</sequence>
<keyword evidence="2" id="KW-1185">Reference proteome</keyword>
<dbReference type="InterPro" id="IPR020911">
    <property type="entry name" value="UPF0325"/>
</dbReference>
<gene>
    <name evidence="1" type="ORF">GCM10011502_04940</name>
</gene>
<name>A0ABQ1IEX7_9GAMM</name>
<evidence type="ECO:0008006" key="3">
    <source>
        <dbReference type="Google" id="ProtNLM"/>
    </source>
</evidence>
<dbReference type="EMBL" id="BMKE01000003">
    <property type="protein sequence ID" value="GGB34893.1"/>
    <property type="molecule type" value="Genomic_DNA"/>
</dbReference>
<dbReference type="Proteomes" id="UP000646152">
    <property type="component" value="Unassembled WGS sequence"/>
</dbReference>
<reference evidence="2" key="1">
    <citation type="journal article" date="2019" name="Int. J. Syst. Evol. Microbiol.">
        <title>The Global Catalogue of Microorganisms (GCM) 10K type strain sequencing project: providing services to taxonomists for standard genome sequencing and annotation.</title>
        <authorList>
            <consortium name="The Broad Institute Genomics Platform"/>
            <consortium name="The Broad Institute Genome Sequencing Center for Infectious Disease"/>
            <person name="Wu L."/>
            <person name="Ma J."/>
        </authorList>
    </citation>
    <scope>NUCLEOTIDE SEQUENCE [LARGE SCALE GENOMIC DNA]</scope>
    <source>
        <strain evidence="2">CGMCC 1.15923</strain>
    </source>
</reference>
<evidence type="ECO:0000313" key="2">
    <source>
        <dbReference type="Proteomes" id="UP000646152"/>
    </source>
</evidence>
<dbReference type="RefSeq" id="WP_188628511.1">
    <property type="nucleotide sequence ID" value="NZ_BMKE01000003.1"/>
</dbReference>
<evidence type="ECO:0000313" key="1">
    <source>
        <dbReference type="EMBL" id="GGB34893.1"/>
    </source>
</evidence>
<comment type="caution">
    <text evidence="1">The sequence shown here is derived from an EMBL/GenBank/DDBJ whole genome shotgun (WGS) entry which is preliminary data.</text>
</comment>
<dbReference type="Pfam" id="PF11944">
    <property type="entry name" value="DUF3461"/>
    <property type="match status" value="1"/>
</dbReference>
<accession>A0ABQ1IEX7</accession>
<organism evidence="1 2">
    <name type="scientific">Oceanisphaera marina</name>
    <dbReference type="NCBI Taxonomy" id="2017550"/>
    <lineage>
        <taxon>Bacteria</taxon>
        <taxon>Pseudomonadati</taxon>
        <taxon>Pseudomonadota</taxon>
        <taxon>Gammaproteobacteria</taxon>
        <taxon>Aeromonadales</taxon>
        <taxon>Aeromonadaceae</taxon>
        <taxon>Oceanisphaera</taxon>
    </lineage>
</organism>